<dbReference type="PANTHER" id="PTHR40446:SF2">
    <property type="entry name" value="N-ACETYLGLUCOSAMINE-1-PHOSPHODIESTER ALPHA-N-ACETYLGLUCOSAMINIDASE"/>
    <property type="match status" value="1"/>
</dbReference>
<dbReference type="Pfam" id="PF09992">
    <property type="entry name" value="NAGPA"/>
    <property type="match status" value="1"/>
</dbReference>
<dbReference type="EMBL" id="FUXC01000003">
    <property type="protein sequence ID" value="SJZ64053.1"/>
    <property type="molecule type" value="Genomic_DNA"/>
</dbReference>
<dbReference type="InterPro" id="IPR018711">
    <property type="entry name" value="NAGPA"/>
</dbReference>
<accession>A0A1T4MAL9</accession>
<sequence>MKLKSTDFKKTYFILFCAVFCFFTGCSSLSSLKNEAFSELDESSYIPEKIEWKKINALSEYFLFENKNVPLRYHLVKIDLSSQSLKISAYPLKKNELGKGISAASFAKKSGSFVSINTSPFKGRFFSKRKIVGIHKIREQILSEENGRYSALGFKTEKDGSLKAFVANQNELNSIEDFNYVFGGFFEILKDDEEIEFSYSSRNSRTAAGISSDGKTLFLLVVEGERKNLSRGLSYGECAKILKSAGSADALEFDGGSSSSLFIDGKNVLLYRNFRKCAAFFGFCTSGK</sequence>
<evidence type="ECO:0000259" key="1">
    <source>
        <dbReference type="Pfam" id="PF09992"/>
    </source>
</evidence>
<dbReference type="GeneID" id="303367088"/>
<evidence type="ECO:0000313" key="2">
    <source>
        <dbReference type="EMBL" id="SJZ64053.1"/>
    </source>
</evidence>
<evidence type="ECO:0000313" key="3">
    <source>
        <dbReference type="Proteomes" id="UP000190395"/>
    </source>
</evidence>
<dbReference type="PROSITE" id="PS51257">
    <property type="entry name" value="PROKAR_LIPOPROTEIN"/>
    <property type="match status" value="1"/>
</dbReference>
<keyword evidence="3" id="KW-1185">Reference proteome</keyword>
<proteinExistence type="predicted"/>
<name>A0A1T4MAL9_9SPIR</name>
<dbReference type="AlphaFoldDB" id="A0A1T4MAL9"/>
<dbReference type="RefSeq" id="WP_078930581.1">
    <property type="nucleotide sequence ID" value="NZ_FUXC01000003.1"/>
</dbReference>
<dbReference type="Proteomes" id="UP000190395">
    <property type="component" value="Unassembled WGS sequence"/>
</dbReference>
<reference evidence="2 3" key="1">
    <citation type="submission" date="2017-02" db="EMBL/GenBank/DDBJ databases">
        <authorList>
            <person name="Peterson S.W."/>
        </authorList>
    </citation>
    <scope>NUCLEOTIDE SEQUENCE [LARGE SCALE GENOMIC DNA]</scope>
    <source>
        <strain evidence="2 3">ATCC BAA-909</strain>
    </source>
</reference>
<dbReference type="OrthoDB" id="9809781at2"/>
<protein>
    <recommendedName>
        <fullName evidence="1">Phosphodiester glycosidase domain-containing protein</fullName>
    </recommendedName>
</protein>
<organism evidence="2 3">
    <name type="scientific">Treponema berlinense</name>
    <dbReference type="NCBI Taxonomy" id="225004"/>
    <lineage>
        <taxon>Bacteria</taxon>
        <taxon>Pseudomonadati</taxon>
        <taxon>Spirochaetota</taxon>
        <taxon>Spirochaetia</taxon>
        <taxon>Spirochaetales</taxon>
        <taxon>Treponemataceae</taxon>
        <taxon>Treponema</taxon>
    </lineage>
</organism>
<dbReference type="STRING" id="225004.SAMN02745152_00830"/>
<feature type="domain" description="Phosphodiester glycosidase" evidence="1">
    <location>
        <begin position="123"/>
        <end position="269"/>
    </location>
</feature>
<gene>
    <name evidence="2" type="ORF">SAMN02745152_00830</name>
</gene>
<dbReference type="PANTHER" id="PTHR40446">
    <property type="entry name" value="N-ACETYLGLUCOSAMINE-1-PHOSPHODIESTER ALPHA-N-ACETYLGLUCOSAMINIDASE"/>
    <property type="match status" value="1"/>
</dbReference>